<comment type="caution">
    <text evidence="1">The sequence shown here is derived from an EMBL/GenBank/DDBJ whole genome shotgun (WGS) entry which is preliminary data.</text>
</comment>
<protein>
    <submittedName>
        <fullName evidence="1">Uncharacterized protein</fullName>
    </submittedName>
</protein>
<name>A0AAV0VLQ0_9HEMI</name>
<accession>A0AAV0VLQ0</accession>
<evidence type="ECO:0000313" key="2">
    <source>
        <dbReference type="Proteomes" id="UP001160148"/>
    </source>
</evidence>
<evidence type="ECO:0000313" key="1">
    <source>
        <dbReference type="EMBL" id="CAI6344460.1"/>
    </source>
</evidence>
<dbReference type="AlphaFoldDB" id="A0AAV0VLQ0"/>
<keyword evidence="2" id="KW-1185">Reference proteome</keyword>
<reference evidence="1 2" key="1">
    <citation type="submission" date="2023-01" db="EMBL/GenBank/DDBJ databases">
        <authorList>
            <person name="Whitehead M."/>
        </authorList>
    </citation>
    <scope>NUCLEOTIDE SEQUENCE [LARGE SCALE GENOMIC DNA]</scope>
</reference>
<proteinExistence type="predicted"/>
<dbReference type="Proteomes" id="UP001160148">
    <property type="component" value="Unassembled WGS sequence"/>
</dbReference>
<sequence>MWSIVNFAKDNSVSAVPSHWWKNGYCALPKSSAKHPLFLLQRRAIPNKFEYDFFKARIMHTKNPIKYYIDAKERARKAQFTSELSSDDES</sequence>
<organism evidence="1 2">
    <name type="scientific">Macrosiphum euphorbiae</name>
    <name type="common">potato aphid</name>
    <dbReference type="NCBI Taxonomy" id="13131"/>
    <lineage>
        <taxon>Eukaryota</taxon>
        <taxon>Metazoa</taxon>
        <taxon>Ecdysozoa</taxon>
        <taxon>Arthropoda</taxon>
        <taxon>Hexapoda</taxon>
        <taxon>Insecta</taxon>
        <taxon>Pterygota</taxon>
        <taxon>Neoptera</taxon>
        <taxon>Paraneoptera</taxon>
        <taxon>Hemiptera</taxon>
        <taxon>Sternorrhyncha</taxon>
        <taxon>Aphidomorpha</taxon>
        <taxon>Aphidoidea</taxon>
        <taxon>Aphididae</taxon>
        <taxon>Macrosiphini</taxon>
        <taxon>Macrosiphum</taxon>
    </lineage>
</organism>
<dbReference type="EMBL" id="CARXXK010000001">
    <property type="protein sequence ID" value="CAI6344460.1"/>
    <property type="molecule type" value="Genomic_DNA"/>
</dbReference>
<gene>
    <name evidence="1" type="ORF">MEUPH1_LOCUS1591</name>
</gene>